<name>A0A067DBJ6_CITSI</name>
<dbReference type="SUPFAM" id="SSF53335">
    <property type="entry name" value="S-adenosyl-L-methionine-dependent methyltransferases"/>
    <property type="match status" value="1"/>
</dbReference>
<dbReference type="InterPro" id="IPR029063">
    <property type="entry name" value="SAM-dependent_MTases_sf"/>
</dbReference>
<dbReference type="GO" id="GO:0046872">
    <property type="term" value="F:metal ion binding"/>
    <property type="evidence" value="ECO:0007669"/>
    <property type="project" value="UniProtKB-KW"/>
</dbReference>
<dbReference type="SMR" id="A0A067DBJ6"/>
<dbReference type="Pfam" id="PF03492">
    <property type="entry name" value="Methyltransf_7"/>
    <property type="match status" value="1"/>
</dbReference>
<dbReference type="eggNOG" id="ENOG502QUIN">
    <property type="taxonomic scope" value="Eukaryota"/>
</dbReference>
<dbReference type="PaxDb" id="2711-XP_006482178.1"/>
<evidence type="ECO:0000256" key="2">
    <source>
        <dbReference type="ARBA" id="ARBA00022679"/>
    </source>
</evidence>
<reference evidence="5 6" key="1">
    <citation type="submission" date="2014-04" db="EMBL/GenBank/DDBJ databases">
        <authorList>
            <consortium name="International Citrus Genome Consortium"/>
            <person name="Gmitter F."/>
            <person name="Chen C."/>
            <person name="Farmerie W."/>
            <person name="Harkins T."/>
            <person name="Desany B."/>
            <person name="Mohiuddin M."/>
            <person name="Kodira C."/>
            <person name="Borodovsky M."/>
            <person name="Lomsadze A."/>
            <person name="Burns P."/>
            <person name="Jenkins J."/>
            <person name="Prochnik S."/>
            <person name="Shu S."/>
            <person name="Chapman J."/>
            <person name="Pitluck S."/>
            <person name="Schmutz J."/>
            <person name="Rokhsar D."/>
        </authorList>
    </citation>
    <scope>NUCLEOTIDE SEQUENCE</scope>
</reference>
<keyword evidence="4" id="KW-0460">Magnesium</keyword>
<dbReference type="AlphaFoldDB" id="A0A067DBJ6"/>
<keyword evidence="6" id="KW-1185">Reference proteome</keyword>
<protein>
    <submittedName>
        <fullName evidence="5">Uncharacterized protein</fullName>
    </submittedName>
</protein>
<evidence type="ECO:0000256" key="3">
    <source>
        <dbReference type="ARBA" id="ARBA00022723"/>
    </source>
</evidence>
<dbReference type="InterPro" id="IPR005299">
    <property type="entry name" value="MeTrfase_7"/>
</dbReference>
<dbReference type="PANTHER" id="PTHR31009">
    <property type="entry name" value="S-ADENOSYL-L-METHIONINE:CARBOXYL METHYLTRANSFERASE FAMILY PROTEIN"/>
    <property type="match status" value="1"/>
</dbReference>
<dbReference type="GO" id="GO:0008757">
    <property type="term" value="F:S-adenosylmethionine-dependent methyltransferase activity"/>
    <property type="evidence" value="ECO:0000318"/>
    <property type="project" value="GO_Central"/>
</dbReference>
<dbReference type="GO" id="GO:0032259">
    <property type="term" value="P:methylation"/>
    <property type="evidence" value="ECO:0000318"/>
    <property type="project" value="GO_Central"/>
</dbReference>
<dbReference type="EMBL" id="KK796282">
    <property type="protein sequence ID" value="KDO36006.1"/>
    <property type="molecule type" value="Genomic_DNA"/>
</dbReference>
<organism evidence="5 6">
    <name type="scientific">Citrus sinensis</name>
    <name type="common">Sweet orange</name>
    <name type="synonym">Citrus aurantium var. sinensis</name>
    <dbReference type="NCBI Taxonomy" id="2711"/>
    <lineage>
        <taxon>Eukaryota</taxon>
        <taxon>Viridiplantae</taxon>
        <taxon>Streptophyta</taxon>
        <taxon>Embryophyta</taxon>
        <taxon>Tracheophyta</taxon>
        <taxon>Spermatophyta</taxon>
        <taxon>Magnoliopsida</taxon>
        <taxon>eudicotyledons</taxon>
        <taxon>Gunneridae</taxon>
        <taxon>Pentapetalae</taxon>
        <taxon>rosids</taxon>
        <taxon>malvids</taxon>
        <taxon>Sapindales</taxon>
        <taxon>Rutaceae</taxon>
        <taxon>Aurantioideae</taxon>
        <taxon>Citrus</taxon>
    </lineage>
</organism>
<dbReference type="Proteomes" id="UP000027120">
    <property type="component" value="Unassembled WGS sequence"/>
</dbReference>
<dbReference type="Gene3D" id="3.40.50.150">
    <property type="entry name" value="Vaccinia Virus protein VP39"/>
    <property type="match status" value="1"/>
</dbReference>
<evidence type="ECO:0000256" key="1">
    <source>
        <dbReference type="ARBA" id="ARBA00022603"/>
    </source>
</evidence>
<evidence type="ECO:0000313" key="5">
    <source>
        <dbReference type="EMBL" id="KDO36006.1"/>
    </source>
</evidence>
<accession>A0A067DBJ6</accession>
<gene>
    <name evidence="5" type="ORF">CISIN_1g018119mg</name>
</gene>
<evidence type="ECO:0000313" key="6">
    <source>
        <dbReference type="Proteomes" id="UP000027120"/>
    </source>
</evidence>
<dbReference type="Gene3D" id="1.10.1200.270">
    <property type="entry name" value="Methyltransferase, alpha-helical capping domain"/>
    <property type="match status" value="1"/>
</dbReference>
<evidence type="ECO:0000256" key="4">
    <source>
        <dbReference type="ARBA" id="ARBA00022842"/>
    </source>
</evidence>
<sequence>MASESVSSQAMMGGDGQYSYARNSEFQSHGVETAKAIINRVISDKLDLNRVASSSSKVFSIADLGCSVGPNTFNAVQNIIDSVKLKCQSYGHDKLEFQVFFNDLVSNDFNALYKSLPSDRQYYAAGVPGSFHNRLFPKASINFFHCSYGLQWLSSTPKELNDQNSPAYNKGRIYYSRGPNEVVEAYSAESAKGIESFLLARAQELASGGLMALIVPCLPDGISPGECSVLASADLLGDCLMDMAKMGLLSEAQVDSFNLPSYFPTPQELKALLKRNASFSIEKFEPLALSAQRQLATNTPTVVSHLRANLEILVKEHFGNGIIEDLFDRFSKKIDESSVYSQTSVYKPLVENVIILKHNT</sequence>
<proteinExistence type="predicted"/>
<dbReference type="InterPro" id="IPR042086">
    <property type="entry name" value="MeTrfase_capping"/>
</dbReference>
<keyword evidence="2" id="KW-0808">Transferase</keyword>
<keyword evidence="1" id="KW-0489">Methyltransferase</keyword>
<keyword evidence="3" id="KW-0479">Metal-binding</keyword>